<evidence type="ECO:0000259" key="1">
    <source>
        <dbReference type="PROSITE" id="PS50994"/>
    </source>
</evidence>
<evidence type="ECO:0000313" key="3">
    <source>
        <dbReference type="Proteomes" id="UP000288805"/>
    </source>
</evidence>
<name>A0A438GLY7_VITVI</name>
<sequence length="678" mass="77959">MSKTSPKVIDTSYAKWYAENQKVKGWLLTSMSPKIMKRYLRLPTTHEIWTALAKAFYDGAYESQLFALNQRAFHQTAWLSSFHLLWDLVLDLKETYAYVRRDFVRRATLNGEPEHSELSAMINHHASVAVIKPSHASTRNLEKPHLSLLLLGMWDIQTQKTIGYGTRRGELPVIDTNNGGEFINQDLKRYLNLHGIVHKTTCPYTPKKNRVAKQKNRHLLEVVRVFLFGAHMPTSYYGEAITTATYLINHIPSSSYNFRLSLMSFIILLSVLSSPSRKLYVTLDVVFHENDMYYFKSSLQGKNRDEVQTLHHLLDNLDFIRGDNLKTSGECQSDDNTMDNEEDCPGETGDGPEFFEDENQGQMEVQNQMEVSSVSHNEALKDPRWREAMNEEMKALQKNSMWEVVDLPEEKILVGCRWVFTIKYKVDGTIEWCKARLVAKGYTQTYGIDYMETFTPVAKINTVCILLSLAMNLNWPLHQFDHNKEQITTLVMYVDDMIVIGNDFEERKTLQEHLTVEFKMKDLGELKYFLGIEVPTNTPMEENLKLCVHSNQVPTNKERYQRLVGRLMYLAHTRPDLAYVLSVVVARSSAEAEYRGMAKAICELLWIRNLMQDLHIKQVSPMKLCCGKKVACDIAHNPVQHDQTKHVELADVLTKAVSNQAFNGCLDKLSMSDIYAPT</sequence>
<dbReference type="InterPro" id="IPR043502">
    <property type="entry name" value="DNA/RNA_pol_sf"/>
</dbReference>
<proteinExistence type="predicted"/>
<protein>
    <submittedName>
        <fullName evidence="2">Retrovirus-related Pol polyprotein from transposon RE1</fullName>
    </submittedName>
</protein>
<dbReference type="InterPro" id="IPR036397">
    <property type="entry name" value="RNaseH_sf"/>
</dbReference>
<dbReference type="EMBL" id="QGNW01000397">
    <property type="protein sequence ID" value="RVW73211.1"/>
    <property type="molecule type" value="Genomic_DNA"/>
</dbReference>
<dbReference type="Gene3D" id="3.30.420.10">
    <property type="entry name" value="Ribonuclease H-like superfamily/Ribonuclease H"/>
    <property type="match status" value="1"/>
</dbReference>
<dbReference type="PANTHER" id="PTHR11439:SF440">
    <property type="entry name" value="INTEGRASE CATALYTIC DOMAIN-CONTAINING PROTEIN"/>
    <property type="match status" value="1"/>
</dbReference>
<accession>A0A438GLY7</accession>
<dbReference type="CDD" id="cd09272">
    <property type="entry name" value="RNase_HI_RT_Ty1"/>
    <property type="match status" value="1"/>
</dbReference>
<dbReference type="PROSITE" id="PS50994">
    <property type="entry name" value="INTEGRASE"/>
    <property type="match status" value="1"/>
</dbReference>
<dbReference type="Proteomes" id="UP000288805">
    <property type="component" value="Unassembled WGS sequence"/>
</dbReference>
<dbReference type="InterPro" id="IPR013103">
    <property type="entry name" value="RVT_2"/>
</dbReference>
<comment type="caution">
    <text evidence="2">The sequence shown here is derived from an EMBL/GenBank/DDBJ whole genome shotgun (WGS) entry which is preliminary data.</text>
</comment>
<feature type="domain" description="Integrase catalytic" evidence="1">
    <location>
        <begin position="90"/>
        <end position="269"/>
    </location>
</feature>
<dbReference type="SUPFAM" id="SSF56672">
    <property type="entry name" value="DNA/RNA polymerases"/>
    <property type="match status" value="1"/>
</dbReference>
<dbReference type="InterPro" id="IPR012337">
    <property type="entry name" value="RNaseH-like_sf"/>
</dbReference>
<dbReference type="GO" id="GO:0003676">
    <property type="term" value="F:nucleic acid binding"/>
    <property type="evidence" value="ECO:0007669"/>
    <property type="project" value="InterPro"/>
</dbReference>
<dbReference type="AlphaFoldDB" id="A0A438GLY7"/>
<dbReference type="Pfam" id="PF07727">
    <property type="entry name" value="RVT_2"/>
    <property type="match status" value="2"/>
</dbReference>
<dbReference type="PANTHER" id="PTHR11439">
    <property type="entry name" value="GAG-POL-RELATED RETROTRANSPOSON"/>
    <property type="match status" value="1"/>
</dbReference>
<evidence type="ECO:0000313" key="2">
    <source>
        <dbReference type="EMBL" id="RVW73211.1"/>
    </source>
</evidence>
<organism evidence="2 3">
    <name type="scientific">Vitis vinifera</name>
    <name type="common">Grape</name>
    <dbReference type="NCBI Taxonomy" id="29760"/>
    <lineage>
        <taxon>Eukaryota</taxon>
        <taxon>Viridiplantae</taxon>
        <taxon>Streptophyta</taxon>
        <taxon>Embryophyta</taxon>
        <taxon>Tracheophyta</taxon>
        <taxon>Spermatophyta</taxon>
        <taxon>Magnoliopsida</taxon>
        <taxon>eudicotyledons</taxon>
        <taxon>Gunneridae</taxon>
        <taxon>Pentapetalae</taxon>
        <taxon>rosids</taxon>
        <taxon>Vitales</taxon>
        <taxon>Vitaceae</taxon>
        <taxon>Viteae</taxon>
        <taxon>Vitis</taxon>
    </lineage>
</organism>
<gene>
    <name evidence="2" type="primary">RE1_2202</name>
    <name evidence="2" type="ORF">CK203_057356</name>
</gene>
<reference evidence="2 3" key="1">
    <citation type="journal article" date="2018" name="PLoS Genet.">
        <title>Population sequencing reveals clonal diversity and ancestral inbreeding in the grapevine cultivar Chardonnay.</title>
        <authorList>
            <person name="Roach M.J."/>
            <person name="Johnson D.L."/>
            <person name="Bohlmann J."/>
            <person name="van Vuuren H.J."/>
            <person name="Jones S.J."/>
            <person name="Pretorius I.S."/>
            <person name="Schmidt S.A."/>
            <person name="Borneman A.R."/>
        </authorList>
    </citation>
    <scope>NUCLEOTIDE SEQUENCE [LARGE SCALE GENOMIC DNA]</scope>
    <source>
        <strain evidence="3">cv. Chardonnay</strain>
        <tissue evidence="2">Leaf</tissue>
    </source>
</reference>
<dbReference type="InterPro" id="IPR001584">
    <property type="entry name" value="Integrase_cat-core"/>
</dbReference>
<dbReference type="SUPFAM" id="SSF53098">
    <property type="entry name" value="Ribonuclease H-like"/>
    <property type="match status" value="1"/>
</dbReference>
<dbReference type="GO" id="GO:0015074">
    <property type="term" value="P:DNA integration"/>
    <property type="evidence" value="ECO:0007669"/>
    <property type="project" value="InterPro"/>
</dbReference>